<dbReference type="Pfam" id="PF14372">
    <property type="entry name" value="hAT-like_RNase-H"/>
    <property type="match status" value="1"/>
</dbReference>
<organism evidence="2 3">
    <name type="scientific">Arabidopsis thaliana</name>
    <name type="common">Mouse-ear cress</name>
    <dbReference type="NCBI Taxonomy" id="3702"/>
    <lineage>
        <taxon>Eukaryota</taxon>
        <taxon>Viridiplantae</taxon>
        <taxon>Streptophyta</taxon>
        <taxon>Embryophyta</taxon>
        <taxon>Tracheophyta</taxon>
        <taxon>Spermatophyta</taxon>
        <taxon>Magnoliopsida</taxon>
        <taxon>eudicotyledons</taxon>
        <taxon>Gunneridae</taxon>
        <taxon>Pentapetalae</taxon>
        <taxon>rosids</taxon>
        <taxon>malvids</taxon>
        <taxon>Brassicales</taxon>
        <taxon>Brassicaceae</taxon>
        <taxon>Camelineae</taxon>
        <taxon>Arabidopsis</taxon>
    </lineage>
</organism>
<name>A0A7G2DZD8_ARATH</name>
<reference evidence="2 3" key="1">
    <citation type="submission" date="2020-09" db="EMBL/GenBank/DDBJ databases">
        <authorList>
            <person name="Ashkenazy H."/>
        </authorList>
    </citation>
    <scope>NUCLEOTIDE SEQUENCE [LARGE SCALE GENOMIC DNA]</scope>
    <source>
        <strain evidence="3">cv. Cdm-0</strain>
    </source>
</reference>
<dbReference type="EMBL" id="LR881466">
    <property type="protein sequence ID" value="CAD5314813.1"/>
    <property type="molecule type" value="Genomic_DNA"/>
</dbReference>
<protein>
    <submittedName>
        <fullName evidence="2">(thale cress) hypothetical protein</fullName>
    </submittedName>
</protein>
<feature type="domain" description="hAT-like transposase RNase-H fold" evidence="1">
    <location>
        <begin position="25"/>
        <end position="122"/>
    </location>
</feature>
<gene>
    <name evidence="2" type="ORF">AT9943_LOCUS3233</name>
</gene>
<dbReference type="AlphaFoldDB" id="A0A7G2DZD8"/>
<dbReference type="Proteomes" id="UP000516314">
    <property type="component" value="Chromosome 1"/>
</dbReference>
<proteinExistence type="predicted"/>
<sequence>MGIRSGAGLSLDVPTRSNSTYKMLGSKYPTSNVYFTQAWRIELLLKKYVTCDDEDIKQMAMEMQIKFDKYWEDYKLILAIGAVLDPRLKVQMLELAYKKVDPTTSDLKIGKLGITSEMIFKAYQTSSISVSGTTNAHDLVNLHLRTISIM</sequence>
<dbReference type="SUPFAM" id="SSF53098">
    <property type="entry name" value="Ribonuclease H-like"/>
    <property type="match status" value="1"/>
</dbReference>
<dbReference type="GO" id="GO:0003677">
    <property type="term" value="F:DNA binding"/>
    <property type="evidence" value="ECO:0007669"/>
    <property type="project" value="InterPro"/>
</dbReference>
<dbReference type="PANTHER" id="PTHR23272">
    <property type="entry name" value="BED FINGER-RELATED"/>
    <property type="match status" value="1"/>
</dbReference>
<evidence type="ECO:0000259" key="1">
    <source>
        <dbReference type="Pfam" id="PF14372"/>
    </source>
</evidence>
<dbReference type="InterPro" id="IPR025525">
    <property type="entry name" value="hAT-like_transposase_RNase-H"/>
</dbReference>
<accession>A0A7G2DZD8</accession>
<dbReference type="InterPro" id="IPR012337">
    <property type="entry name" value="RNaseH-like_sf"/>
</dbReference>
<evidence type="ECO:0000313" key="3">
    <source>
        <dbReference type="Proteomes" id="UP000516314"/>
    </source>
</evidence>
<evidence type="ECO:0000313" key="2">
    <source>
        <dbReference type="EMBL" id="CAD5314813.1"/>
    </source>
</evidence>
<dbReference type="PANTHER" id="PTHR23272:SF161">
    <property type="entry name" value="ZINC FINGER BED DOMAIN-CONTAINING PROTEIN RICESLEEPER 1-LIKE"/>
    <property type="match status" value="1"/>
</dbReference>